<keyword evidence="8" id="KW-1185">Reference proteome</keyword>
<keyword evidence="5 6" id="KW-0456">Lyase</keyword>
<organism evidence="7 8">
    <name type="scientific">Thalassobacillus devorans</name>
    <dbReference type="NCBI Taxonomy" id="279813"/>
    <lineage>
        <taxon>Bacteria</taxon>
        <taxon>Bacillati</taxon>
        <taxon>Bacillota</taxon>
        <taxon>Bacilli</taxon>
        <taxon>Bacillales</taxon>
        <taxon>Bacillaceae</taxon>
        <taxon>Thalassobacillus</taxon>
    </lineage>
</organism>
<dbReference type="EMBL" id="BMCJ01000006">
    <property type="protein sequence ID" value="GGC99694.1"/>
    <property type="molecule type" value="Genomic_DNA"/>
</dbReference>
<comment type="function">
    <text evidence="6">Catalyzes the thermodynamically favored C-C bond cleavage of (2R,3S)-2-methylisocitrate to yield pyruvate and succinate.</text>
</comment>
<evidence type="ECO:0000256" key="3">
    <source>
        <dbReference type="ARBA" id="ARBA00022723"/>
    </source>
</evidence>
<dbReference type="PANTHER" id="PTHR42905:SF5">
    <property type="entry name" value="CARBOXYVINYL-CARBOXYPHOSPHONATE PHOSPHORYLMUTASE, CHLOROPLASTIC"/>
    <property type="match status" value="1"/>
</dbReference>
<dbReference type="Gene3D" id="3.20.20.60">
    <property type="entry name" value="Phosphoenolpyruvate-binding domains"/>
    <property type="match status" value="1"/>
</dbReference>
<gene>
    <name evidence="7" type="primary">prpB</name>
    <name evidence="7" type="ORF">GCM10007216_33030</name>
</gene>
<dbReference type="EC" id="4.1.3.30" evidence="6"/>
<dbReference type="CDD" id="cd00377">
    <property type="entry name" value="ICL_PEPM"/>
    <property type="match status" value="1"/>
</dbReference>
<comment type="similarity">
    <text evidence="2 6">Belongs to the isocitrate lyase/PEP mutase superfamily. Methylisocitrate lyase family.</text>
</comment>
<evidence type="ECO:0000256" key="1">
    <source>
        <dbReference type="ARBA" id="ARBA00001946"/>
    </source>
</evidence>
<comment type="cofactor">
    <cofactor evidence="1">
        <name>Mg(2+)</name>
        <dbReference type="ChEBI" id="CHEBI:18420"/>
    </cofactor>
</comment>
<comment type="pathway">
    <text evidence="6">Organic acid metabolism; propanoate degradation.</text>
</comment>
<sequence>MSWMMDERTGQKELSTSFRNQMKNKELMRLVGAHHGLSGIIAKDVGFNSLYLSGGALSASKGLPDIGLMTHEELVHKSEEIIDATNLPLLVDIDTGYGEAFNVARLARDLVKVRVAAVQIEDQVFPKKCGHLDGKQLTAKEEVGEKIRLMKQAEPDLVIVARTDALAVTGREDAIDRAKYYMEAGADAIFPEAVRTDEEMKYFASRLDVPLLFNMTEFGKTPYKTAEEIAALGFSMVIYPVTSLRVAAKAVERVYRTIYEKGTQQSMLEDMQTRKELYQAIDYEKYDEL</sequence>
<evidence type="ECO:0000256" key="2">
    <source>
        <dbReference type="ARBA" id="ARBA00009282"/>
    </source>
</evidence>
<evidence type="ECO:0000313" key="7">
    <source>
        <dbReference type="EMBL" id="GGC99694.1"/>
    </source>
</evidence>
<protein>
    <recommendedName>
        <fullName evidence="6">Methylisocitrate lyase</fullName>
        <ecNumber evidence="6">4.1.3.30</ecNumber>
    </recommendedName>
</protein>
<evidence type="ECO:0000256" key="4">
    <source>
        <dbReference type="ARBA" id="ARBA00022842"/>
    </source>
</evidence>
<comment type="caution">
    <text evidence="7">The sequence shown here is derived from an EMBL/GenBank/DDBJ whole genome shotgun (WGS) entry which is preliminary data.</text>
</comment>
<dbReference type="GO" id="GO:0016829">
    <property type="term" value="F:lyase activity"/>
    <property type="evidence" value="ECO:0007669"/>
    <property type="project" value="UniProtKB-KW"/>
</dbReference>
<accession>A0ABQ1PMJ3</accession>
<reference evidence="8" key="1">
    <citation type="journal article" date="2019" name="Int. J. Syst. Evol. Microbiol.">
        <title>The Global Catalogue of Microorganisms (GCM) 10K type strain sequencing project: providing services to taxonomists for standard genome sequencing and annotation.</title>
        <authorList>
            <consortium name="The Broad Institute Genomics Platform"/>
            <consortium name="The Broad Institute Genome Sequencing Center for Infectious Disease"/>
            <person name="Wu L."/>
            <person name="Ma J."/>
        </authorList>
    </citation>
    <scope>NUCLEOTIDE SEQUENCE [LARGE SCALE GENOMIC DNA]</scope>
    <source>
        <strain evidence="8">CCM 7282</strain>
    </source>
</reference>
<dbReference type="Proteomes" id="UP000619534">
    <property type="component" value="Unassembled WGS sequence"/>
</dbReference>
<dbReference type="RefSeq" id="WP_062439734.1">
    <property type="nucleotide sequence ID" value="NZ_BMCJ01000006.1"/>
</dbReference>
<proteinExistence type="inferred from homology"/>
<dbReference type="Pfam" id="PF13714">
    <property type="entry name" value="PEP_mutase"/>
    <property type="match status" value="1"/>
</dbReference>
<evidence type="ECO:0000256" key="5">
    <source>
        <dbReference type="ARBA" id="ARBA00023239"/>
    </source>
</evidence>
<dbReference type="PROSITE" id="PS00161">
    <property type="entry name" value="ISOCITRATE_LYASE"/>
    <property type="match status" value="1"/>
</dbReference>
<comment type="catalytic activity">
    <reaction evidence="6">
        <text>(2S,3R)-3-hydroxybutane-1,2,3-tricarboxylate = pyruvate + succinate</text>
        <dbReference type="Rhea" id="RHEA:16809"/>
        <dbReference type="ChEBI" id="CHEBI:15361"/>
        <dbReference type="ChEBI" id="CHEBI:30031"/>
        <dbReference type="ChEBI" id="CHEBI:57429"/>
        <dbReference type="EC" id="4.1.3.30"/>
    </reaction>
</comment>
<dbReference type="InterPro" id="IPR012695">
    <property type="entry name" value="PrpB"/>
</dbReference>
<name>A0ABQ1PMJ3_9BACI</name>
<dbReference type="InterPro" id="IPR039556">
    <property type="entry name" value="ICL/PEPM"/>
</dbReference>
<dbReference type="InterPro" id="IPR040442">
    <property type="entry name" value="Pyrv_kinase-like_dom_sf"/>
</dbReference>
<dbReference type="SUPFAM" id="SSF51621">
    <property type="entry name" value="Phosphoenolpyruvate/pyruvate domain"/>
    <property type="match status" value="1"/>
</dbReference>
<dbReference type="InterPro" id="IPR015813">
    <property type="entry name" value="Pyrv/PenolPyrv_kinase-like_dom"/>
</dbReference>
<dbReference type="PANTHER" id="PTHR42905">
    <property type="entry name" value="PHOSPHOENOLPYRUVATE CARBOXYLASE"/>
    <property type="match status" value="1"/>
</dbReference>
<keyword evidence="4" id="KW-0460">Magnesium</keyword>
<dbReference type="NCBIfam" id="TIGR02317">
    <property type="entry name" value="prpB"/>
    <property type="match status" value="1"/>
</dbReference>
<dbReference type="InterPro" id="IPR018523">
    <property type="entry name" value="Isocitrate_lyase_ph_CS"/>
</dbReference>
<evidence type="ECO:0000313" key="8">
    <source>
        <dbReference type="Proteomes" id="UP000619534"/>
    </source>
</evidence>
<keyword evidence="3" id="KW-0479">Metal-binding</keyword>
<evidence type="ECO:0000256" key="6">
    <source>
        <dbReference type="RuleBase" id="RU361121"/>
    </source>
</evidence>